<dbReference type="InterPro" id="IPR016163">
    <property type="entry name" value="Ald_DH_C"/>
</dbReference>
<reference evidence="11" key="3">
    <citation type="submission" date="2015-06" db="UniProtKB">
        <authorList>
            <consortium name="EnsemblMetazoa"/>
        </authorList>
    </citation>
    <scope>IDENTIFICATION</scope>
</reference>
<dbReference type="CTD" id="20210323"/>
<reference evidence="12" key="1">
    <citation type="submission" date="2012-12" db="EMBL/GenBank/DDBJ databases">
        <authorList>
            <person name="Hellsten U."/>
            <person name="Grimwood J."/>
            <person name="Chapman J.A."/>
            <person name="Shapiro H."/>
            <person name="Aerts A."/>
            <person name="Otillar R.P."/>
            <person name="Terry A.Y."/>
            <person name="Boore J.L."/>
            <person name="Simakov O."/>
            <person name="Marletaz F."/>
            <person name="Cho S.-J."/>
            <person name="Edsinger-Gonzales E."/>
            <person name="Havlak P."/>
            <person name="Kuo D.-H."/>
            <person name="Larsson T."/>
            <person name="Lv J."/>
            <person name="Arendt D."/>
            <person name="Savage R."/>
            <person name="Osoegawa K."/>
            <person name="de Jong P."/>
            <person name="Lindberg D.R."/>
            <person name="Seaver E.C."/>
            <person name="Weisblat D.A."/>
            <person name="Putnam N.H."/>
            <person name="Grigoriev I.V."/>
            <person name="Rokhsar D.S."/>
        </authorList>
    </citation>
    <scope>NUCLEOTIDE SEQUENCE</scope>
</reference>
<dbReference type="Gene3D" id="3.40.309.10">
    <property type="entry name" value="Aldehyde Dehydrogenase, Chain A, domain 2"/>
    <property type="match status" value="1"/>
</dbReference>
<evidence type="ECO:0000256" key="7">
    <source>
        <dbReference type="RuleBase" id="RU003345"/>
    </source>
</evidence>
<sequence>MAAYNKVVSDLHASFATGKTKTKEWRMAQLLALLNFIEKESDGIAEALAKDLSKPFLESIVFECDTVRNEIVEALDKLDEWMGKKKAEKNLLTLLDSAFVMSEPLGVVLIIGAWNYPFQLTLGPLVGAIAAGNCAIVKPSEISISSSQFMEKKLLEYLDPECIKIITGGVPETTSLLTNRFDHIFYTGSTAVGKIIYKAAAEHLTPVTLELGGKSPAIIDNTSDLAIVARRMMWGKLCNSGQTCISPDYVLCTKENLNFLIEECKSAIYEFHNGDSKRTPHFSRIINKHHFQRLKQMLDKTEGTVAYGGTIDEDSLYISPTLLVNVKESDCVMQEEIFGPIMPFLTVSDMDEAIEFVNKRPKPLVIYLFTKDNQLIKQVSRETLSGAMVTNDVFMNMSLTSLPFGGVGDSGIGSSHGIYAFQAFSHMRAHFVKKQNMEFMNQFRYPPYNDKNLKIIRWALERTPHCQRNPILLALPYIALAILFAILFKLLHSLIF</sequence>
<feature type="domain" description="Aldehyde dehydrogenase" evidence="9">
    <location>
        <begin position="6"/>
        <end position="428"/>
    </location>
</feature>
<evidence type="ECO:0000256" key="6">
    <source>
        <dbReference type="PROSITE-ProRule" id="PRU10007"/>
    </source>
</evidence>
<dbReference type="RefSeq" id="XP_009023429.1">
    <property type="nucleotide sequence ID" value="XM_009025181.1"/>
</dbReference>
<dbReference type="GO" id="GO:0005737">
    <property type="term" value="C:cytoplasm"/>
    <property type="evidence" value="ECO:0000318"/>
    <property type="project" value="GO_Central"/>
</dbReference>
<dbReference type="GO" id="GO:0004029">
    <property type="term" value="F:aldehyde dehydrogenase (NAD+) activity"/>
    <property type="evidence" value="ECO:0000318"/>
    <property type="project" value="GO_Central"/>
</dbReference>
<evidence type="ECO:0000313" key="10">
    <source>
        <dbReference type="EMBL" id="ESN98475.1"/>
    </source>
</evidence>
<evidence type="ECO:0000313" key="11">
    <source>
        <dbReference type="EnsemblMetazoa" id="HelroP185832"/>
    </source>
</evidence>
<evidence type="ECO:0000256" key="2">
    <source>
        <dbReference type="ARBA" id="ARBA00023002"/>
    </source>
</evidence>
<dbReference type="Pfam" id="PF00171">
    <property type="entry name" value="Aldedh"/>
    <property type="match status" value="1"/>
</dbReference>
<keyword evidence="12" id="KW-1185">Reference proteome</keyword>
<dbReference type="PANTHER" id="PTHR43570:SF16">
    <property type="entry name" value="ALDEHYDE DEHYDROGENASE TYPE III, ISOFORM Q"/>
    <property type="match status" value="1"/>
</dbReference>
<dbReference type="InterPro" id="IPR029510">
    <property type="entry name" value="Ald_DH_CS_GLU"/>
</dbReference>
<keyword evidence="2 4" id="KW-0560">Oxidoreductase</keyword>
<dbReference type="KEGG" id="hro:HELRODRAFT_185832"/>
<dbReference type="STRING" id="6412.T1FNC6"/>
<dbReference type="GO" id="GO:0006081">
    <property type="term" value="P:aldehyde metabolic process"/>
    <property type="evidence" value="ECO:0000318"/>
    <property type="project" value="GO_Central"/>
</dbReference>
<dbReference type="AlphaFoldDB" id="T1FNC6"/>
<dbReference type="OrthoDB" id="440325at2759"/>
<keyword evidence="3" id="KW-0520">NAD</keyword>
<dbReference type="GeneID" id="20210323"/>
<keyword evidence="8" id="KW-1133">Transmembrane helix</keyword>
<feature type="transmembrane region" description="Helical" evidence="8">
    <location>
        <begin position="471"/>
        <end position="491"/>
    </location>
</feature>
<dbReference type="InParanoid" id="T1FNC6"/>
<dbReference type="PIRSF" id="PIRSF036492">
    <property type="entry name" value="ALDH"/>
    <property type="match status" value="1"/>
</dbReference>
<proteinExistence type="inferred from homology"/>
<dbReference type="eggNOG" id="KOG2456">
    <property type="taxonomic scope" value="Eukaryota"/>
</dbReference>
<dbReference type="FunFam" id="3.40.605.10:FF:000004">
    <property type="entry name" value="Aldehyde dehydrogenase"/>
    <property type="match status" value="1"/>
</dbReference>
<gene>
    <name evidence="11" type="primary">20210323</name>
    <name evidence="10" type="ORF">HELRODRAFT_185832</name>
</gene>
<dbReference type="EMBL" id="AMQM01005887">
    <property type="status" value="NOT_ANNOTATED_CDS"/>
    <property type="molecule type" value="Genomic_DNA"/>
</dbReference>
<dbReference type="PANTHER" id="PTHR43570">
    <property type="entry name" value="ALDEHYDE DEHYDROGENASE"/>
    <property type="match status" value="1"/>
</dbReference>
<accession>T1FNC6</accession>
<dbReference type="InterPro" id="IPR016161">
    <property type="entry name" value="Ald_DH/histidinol_DH"/>
</dbReference>
<evidence type="ECO:0000256" key="5">
    <source>
        <dbReference type="PIRSR" id="PIRSR036492-1"/>
    </source>
</evidence>
<comment type="similarity">
    <text evidence="1 4 7">Belongs to the aldehyde dehydrogenase family.</text>
</comment>
<dbReference type="SUPFAM" id="SSF53720">
    <property type="entry name" value="ALDH-like"/>
    <property type="match status" value="1"/>
</dbReference>
<dbReference type="InterPro" id="IPR015590">
    <property type="entry name" value="Aldehyde_DH_dom"/>
</dbReference>
<dbReference type="HOGENOM" id="CLU_005391_3_0_1"/>
<evidence type="ECO:0000259" key="9">
    <source>
        <dbReference type="Pfam" id="PF00171"/>
    </source>
</evidence>
<dbReference type="Gene3D" id="3.40.605.10">
    <property type="entry name" value="Aldehyde Dehydrogenase, Chain A, domain 1"/>
    <property type="match status" value="1"/>
</dbReference>
<dbReference type="InterPro" id="IPR012394">
    <property type="entry name" value="Aldehyde_DH_NAD(P)"/>
</dbReference>
<evidence type="ECO:0000256" key="1">
    <source>
        <dbReference type="ARBA" id="ARBA00009986"/>
    </source>
</evidence>
<keyword evidence="8" id="KW-0812">Transmembrane</keyword>
<dbReference type="EnsemblMetazoa" id="HelroT185832">
    <property type="protein sequence ID" value="HelroP185832"/>
    <property type="gene ID" value="HelroG185832"/>
</dbReference>
<dbReference type="FunCoup" id="T1FNC6">
    <property type="interactions" value="428"/>
</dbReference>
<name>T1FNC6_HELRO</name>
<dbReference type="OMA" id="EIDWCKQ"/>
<keyword evidence="8" id="KW-0472">Membrane</keyword>
<evidence type="ECO:0000256" key="3">
    <source>
        <dbReference type="ARBA" id="ARBA00023027"/>
    </source>
</evidence>
<dbReference type="FunFam" id="3.40.309.10:FF:000003">
    <property type="entry name" value="Aldehyde dehydrogenase"/>
    <property type="match status" value="1"/>
</dbReference>
<evidence type="ECO:0000256" key="4">
    <source>
        <dbReference type="PIRNR" id="PIRNR036492"/>
    </source>
</evidence>
<protein>
    <recommendedName>
        <fullName evidence="4">Aldehyde dehydrogenase</fullName>
    </recommendedName>
</protein>
<feature type="active site" evidence="5">
    <location>
        <position position="244"/>
    </location>
</feature>
<evidence type="ECO:0000256" key="8">
    <source>
        <dbReference type="SAM" id="Phobius"/>
    </source>
</evidence>
<evidence type="ECO:0000313" key="12">
    <source>
        <dbReference type="Proteomes" id="UP000015101"/>
    </source>
</evidence>
<organism evidence="11 12">
    <name type="scientific">Helobdella robusta</name>
    <name type="common">Californian leech</name>
    <dbReference type="NCBI Taxonomy" id="6412"/>
    <lineage>
        <taxon>Eukaryota</taxon>
        <taxon>Metazoa</taxon>
        <taxon>Spiralia</taxon>
        <taxon>Lophotrochozoa</taxon>
        <taxon>Annelida</taxon>
        <taxon>Clitellata</taxon>
        <taxon>Hirudinea</taxon>
        <taxon>Rhynchobdellida</taxon>
        <taxon>Glossiphoniidae</taxon>
        <taxon>Helobdella</taxon>
    </lineage>
</organism>
<dbReference type="EMBL" id="KB097144">
    <property type="protein sequence ID" value="ESN98475.1"/>
    <property type="molecule type" value="Genomic_DNA"/>
</dbReference>
<dbReference type="PROSITE" id="PS00687">
    <property type="entry name" value="ALDEHYDE_DEHYDR_GLU"/>
    <property type="match status" value="1"/>
</dbReference>
<dbReference type="Proteomes" id="UP000015101">
    <property type="component" value="Unassembled WGS sequence"/>
</dbReference>
<reference evidence="10 12" key="2">
    <citation type="journal article" date="2013" name="Nature">
        <title>Insights into bilaterian evolution from three spiralian genomes.</title>
        <authorList>
            <person name="Simakov O."/>
            <person name="Marletaz F."/>
            <person name="Cho S.J."/>
            <person name="Edsinger-Gonzales E."/>
            <person name="Havlak P."/>
            <person name="Hellsten U."/>
            <person name="Kuo D.H."/>
            <person name="Larsson T."/>
            <person name="Lv J."/>
            <person name="Arendt D."/>
            <person name="Savage R."/>
            <person name="Osoegawa K."/>
            <person name="de Jong P."/>
            <person name="Grimwood J."/>
            <person name="Chapman J.A."/>
            <person name="Shapiro H."/>
            <person name="Aerts A."/>
            <person name="Otillar R.P."/>
            <person name="Terry A.Y."/>
            <person name="Boore J.L."/>
            <person name="Grigoriev I.V."/>
            <person name="Lindberg D.R."/>
            <person name="Seaver E.C."/>
            <person name="Weisblat D.A."/>
            <person name="Putnam N.H."/>
            <person name="Rokhsar D.S."/>
        </authorList>
    </citation>
    <scope>NUCLEOTIDE SEQUENCE</scope>
</reference>
<dbReference type="InterPro" id="IPR016162">
    <property type="entry name" value="Ald_DH_N"/>
</dbReference>
<feature type="active site" evidence="5 6">
    <location>
        <position position="210"/>
    </location>
</feature>